<proteinExistence type="predicted"/>
<gene>
    <name evidence="1" type="ORF">ACH407_38165</name>
</gene>
<comment type="caution">
    <text evidence="1">The sequence shown here is derived from an EMBL/GenBank/DDBJ whole genome shotgun (WGS) entry which is preliminary data.</text>
</comment>
<evidence type="ECO:0000313" key="2">
    <source>
        <dbReference type="Proteomes" id="UP001611339"/>
    </source>
</evidence>
<dbReference type="Proteomes" id="UP001611339">
    <property type="component" value="Unassembled WGS sequence"/>
</dbReference>
<protein>
    <submittedName>
        <fullName evidence="1">Uncharacterized protein</fullName>
    </submittedName>
</protein>
<name>A0ABW7ULG6_9ACTN</name>
<dbReference type="RefSeq" id="WP_398714167.1">
    <property type="nucleotide sequence ID" value="NZ_JBIRUI010000035.1"/>
</dbReference>
<dbReference type="EMBL" id="JBIRUI010000035">
    <property type="protein sequence ID" value="MFI1719374.1"/>
    <property type="molecule type" value="Genomic_DNA"/>
</dbReference>
<organism evidence="1 2">
    <name type="scientific">Streptomyces litmocidini</name>
    <dbReference type="NCBI Taxonomy" id="67318"/>
    <lineage>
        <taxon>Bacteria</taxon>
        <taxon>Bacillati</taxon>
        <taxon>Actinomycetota</taxon>
        <taxon>Actinomycetes</taxon>
        <taxon>Kitasatosporales</taxon>
        <taxon>Streptomycetaceae</taxon>
        <taxon>Streptomyces</taxon>
    </lineage>
</organism>
<keyword evidence="2" id="KW-1185">Reference proteome</keyword>
<evidence type="ECO:0000313" key="1">
    <source>
        <dbReference type="EMBL" id="MFI1719374.1"/>
    </source>
</evidence>
<sequence length="112" mass="13160">MLPPRLLWRDPRPIPRFNRQEPVTLTVRDPDFHEPADDDCTRFWYSCRSHDRVYRHEACGEGPHLLVLHCEDHGPENMWPQPLMMLFPEGFAPPLSDAQLDWVKAEEDADQA</sequence>
<reference evidence="1 2" key="1">
    <citation type="submission" date="2024-10" db="EMBL/GenBank/DDBJ databases">
        <title>The Natural Products Discovery Center: Release of the First 8490 Sequenced Strains for Exploring Actinobacteria Biosynthetic Diversity.</title>
        <authorList>
            <person name="Kalkreuter E."/>
            <person name="Kautsar S.A."/>
            <person name="Yang D."/>
            <person name="Bader C.D."/>
            <person name="Teijaro C.N."/>
            <person name="Fluegel L."/>
            <person name="Davis C.M."/>
            <person name="Simpson J.R."/>
            <person name="Lauterbach L."/>
            <person name="Steele A.D."/>
            <person name="Gui C."/>
            <person name="Meng S."/>
            <person name="Li G."/>
            <person name="Viehrig K."/>
            <person name="Ye F."/>
            <person name="Su P."/>
            <person name="Kiefer A.F."/>
            <person name="Nichols A."/>
            <person name="Cepeda A.J."/>
            <person name="Yan W."/>
            <person name="Fan B."/>
            <person name="Jiang Y."/>
            <person name="Adhikari A."/>
            <person name="Zheng C.-J."/>
            <person name="Schuster L."/>
            <person name="Cowan T.M."/>
            <person name="Smanski M.J."/>
            <person name="Chevrette M.G."/>
            <person name="De Carvalho L.P.S."/>
            <person name="Shen B."/>
        </authorList>
    </citation>
    <scope>NUCLEOTIDE SEQUENCE [LARGE SCALE GENOMIC DNA]</scope>
    <source>
        <strain evidence="1 2">NPDC020602</strain>
    </source>
</reference>
<accession>A0ABW7ULG6</accession>